<dbReference type="PIRSF" id="PIRSF002741">
    <property type="entry name" value="MppA"/>
    <property type="match status" value="1"/>
</dbReference>
<reference evidence="3 4" key="1">
    <citation type="submission" date="2007-08" db="EMBL/GenBank/DDBJ databases">
        <title>Complete sequence of Thermotoga lettingae TMO.</title>
        <authorList>
            <consortium name="US DOE Joint Genome Institute"/>
            <person name="Copeland A."/>
            <person name="Lucas S."/>
            <person name="Lapidus A."/>
            <person name="Barry K."/>
            <person name="Glavina del Rio T."/>
            <person name="Dalin E."/>
            <person name="Tice H."/>
            <person name="Pitluck S."/>
            <person name="Foster B."/>
            <person name="Bruce D."/>
            <person name="Schmutz J."/>
            <person name="Larimer F."/>
            <person name="Land M."/>
            <person name="Hauser L."/>
            <person name="Kyrpides N."/>
            <person name="Mikhailova N."/>
            <person name="Nelson K."/>
            <person name="Gogarten J.P."/>
            <person name="Noll K."/>
            <person name="Richardson P."/>
        </authorList>
    </citation>
    <scope>NUCLEOTIDE SEQUENCE [LARGE SCALE GENOMIC DNA]</scope>
    <source>
        <strain evidence="4">ATCC BAA-301 / DSM 14385 / NBRC 107922 / TMO</strain>
    </source>
</reference>
<dbReference type="EMBL" id="CP000812">
    <property type="protein sequence ID" value="ABV34063.1"/>
    <property type="molecule type" value="Genomic_DNA"/>
</dbReference>
<dbReference type="Gene3D" id="3.90.76.10">
    <property type="entry name" value="Dipeptide-binding Protein, Domain 1"/>
    <property type="match status" value="1"/>
</dbReference>
<dbReference type="HOGENOM" id="CLU_017028_7_2_0"/>
<dbReference type="InterPro" id="IPR039424">
    <property type="entry name" value="SBP_5"/>
</dbReference>
<dbReference type="InterPro" id="IPR000914">
    <property type="entry name" value="SBP_5_dom"/>
</dbReference>
<dbReference type="GO" id="GO:1904680">
    <property type="term" value="F:peptide transmembrane transporter activity"/>
    <property type="evidence" value="ECO:0007669"/>
    <property type="project" value="TreeGrafter"/>
</dbReference>
<protein>
    <submittedName>
        <fullName evidence="3">Extracellular solute-binding protein family 5</fullName>
    </submittedName>
</protein>
<dbReference type="AlphaFoldDB" id="A8F7C9"/>
<dbReference type="GO" id="GO:0015833">
    <property type="term" value="P:peptide transport"/>
    <property type="evidence" value="ECO:0007669"/>
    <property type="project" value="TreeGrafter"/>
</dbReference>
<feature type="signal peptide" evidence="1">
    <location>
        <begin position="1"/>
        <end position="23"/>
    </location>
</feature>
<evidence type="ECO:0000259" key="2">
    <source>
        <dbReference type="Pfam" id="PF00496"/>
    </source>
</evidence>
<dbReference type="OrthoDB" id="39920at2"/>
<dbReference type="PANTHER" id="PTHR30290:SF34">
    <property type="entry name" value="ABC TRANSPORTER, PERIPLASMIC OLIGO-PEPTIDE BINDING PROTEIN, PUTATIVE-RELATED"/>
    <property type="match status" value="1"/>
</dbReference>
<keyword evidence="1" id="KW-0732">Signal</keyword>
<dbReference type="Pfam" id="PF00496">
    <property type="entry name" value="SBP_bac_5"/>
    <property type="match status" value="1"/>
</dbReference>
<dbReference type="GO" id="GO:0042597">
    <property type="term" value="C:periplasmic space"/>
    <property type="evidence" value="ECO:0007669"/>
    <property type="project" value="UniProtKB-ARBA"/>
</dbReference>
<dbReference type="CDD" id="cd08512">
    <property type="entry name" value="PBP2_NikA_DppA_OppA_like_7"/>
    <property type="match status" value="1"/>
</dbReference>
<organism evidence="3 4">
    <name type="scientific">Pseudothermotoga lettingae (strain ATCC BAA-301 / DSM 14385 / NBRC 107922 / TMO)</name>
    <name type="common">Thermotoga lettingae</name>
    <dbReference type="NCBI Taxonomy" id="416591"/>
    <lineage>
        <taxon>Bacteria</taxon>
        <taxon>Thermotogati</taxon>
        <taxon>Thermotogota</taxon>
        <taxon>Thermotogae</taxon>
        <taxon>Thermotogales</taxon>
        <taxon>Thermotogaceae</taxon>
        <taxon>Pseudothermotoga</taxon>
    </lineage>
</organism>
<proteinExistence type="predicted"/>
<dbReference type="RefSeq" id="WP_012003539.1">
    <property type="nucleotide sequence ID" value="NC_009828.1"/>
</dbReference>
<reference evidence="3 4" key="2">
    <citation type="journal article" date="2009" name="Proc. Natl. Acad. Sci. U.S.A.">
        <title>On the chimeric nature, thermophilic origin, and phylogenetic placement of the Thermotogales.</title>
        <authorList>
            <person name="Zhaxybayeva O."/>
            <person name="Swithers K.S."/>
            <person name="Lapierre P."/>
            <person name="Fournier G.P."/>
            <person name="Bickhart D.M."/>
            <person name="DeBoy R.T."/>
            <person name="Nelson K.E."/>
            <person name="Nesbo C.L."/>
            <person name="Doolittle W.F."/>
            <person name="Gogarten J.P."/>
            <person name="Noll K.M."/>
        </authorList>
    </citation>
    <scope>NUCLEOTIDE SEQUENCE [LARGE SCALE GENOMIC DNA]</scope>
    <source>
        <strain evidence="4">ATCC BAA-301 / DSM 14385 / NBRC 107922 / TMO</strain>
    </source>
</reference>
<dbReference type="InterPro" id="IPR030678">
    <property type="entry name" value="Peptide/Ni-bd"/>
</dbReference>
<evidence type="ECO:0000313" key="3">
    <source>
        <dbReference type="EMBL" id="ABV34063.1"/>
    </source>
</evidence>
<dbReference type="KEGG" id="tle:Tlet_1507"/>
<gene>
    <name evidence="3" type="ordered locus">Tlet_1507</name>
</gene>
<accession>A8F7C9</accession>
<dbReference type="eggNOG" id="COG0747">
    <property type="taxonomic scope" value="Bacteria"/>
</dbReference>
<keyword evidence="4" id="KW-1185">Reference proteome</keyword>
<feature type="chain" id="PRO_5002720903" evidence="1">
    <location>
        <begin position="24"/>
        <end position="513"/>
    </location>
</feature>
<dbReference type="Proteomes" id="UP000002016">
    <property type="component" value="Chromosome"/>
</dbReference>
<dbReference type="Gene3D" id="3.40.190.10">
    <property type="entry name" value="Periplasmic binding protein-like II"/>
    <property type="match status" value="1"/>
</dbReference>
<dbReference type="Gene3D" id="3.10.105.10">
    <property type="entry name" value="Dipeptide-binding Protein, Domain 3"/>
    <property type="match status" value="1"/>
</dbReference>
<name>A8F7C9_PSELT</name>
<dbReference type="SUPFAM" id="SSF53850">
    <property type="entry name" value="Periplasmic binding protein-like II"/>
    <property type="match status" value="1"/>
</dbReference>
<dbReference type="GO" id="GO:0043190">
    <property type="term" value="C:ATP-binding cassette (ABC) transporter complex"/>
    <property type="evidence" value="ECO:0007669"/>
    <property type="project" value="InterPro"/>
</dbReference>
<dbReference type="PANTHER" id="PTHR30290">
    <property type="entry name" value="PERIPLASMIC BINDING COMPONENT OF ABC TRANSPORTER"/>
    <property type="match status" value="1"/>
</dbReference>
<evidence type="ECO:0000313" key="4">
    <source>
        <dbReference type="Proteomes" id="UP000002016"/>
    </source>
</evidence>
<evidence type="ECO:0000256" key="1">
    <source>
        <dbReference type="SAM" id="SignalP"/>
    </source>
</evidence>
<feature type="domain" description="Solute-binding protein family 5" evidence="2">
    <location>
        <begin position="63"/>
        <end position="426"/>
    </location>
</feature>
<dbReference type="STRING" id="416591.Tlet_1507"/>
<sequence length="513" mass="59003" precursor="true">MRKFLTLCAVLVVSMLLFGQNQSVVIYAFGSEMITLDPSTEFSNSIVVLNNVYETLTMYADGKLVPVLATEWKSNDSGTEWVFKLRKNVKFHDGTELTSQSVKYSIYRCINLAGGPSYIWDSVESIETPDKYTVVFKLKYPANIPLIAASGYGAFIFSEKVSQIGNDQVITDWFNSGNEAGSGPYVLAKYDPKTQIVLRKFDDYWGGWNNKKFENAIIQIVPDPSLRSQMVTSGKAHITRDLIYDDLKKLENNPNVIVKKKPSYQVLYLFFNTKKPPFNNKDFRKAVAYALPYDDILKYVLLGYGTRPNGIIPKGMVAHADHLEPLVQDLNKADNFLSKSGLNLKSFRVLLTYMQSDEGEKKTAELIWSSLKKLGIDTEIRPMNWEQQWALARSDPSQAQDMFIMYWWPTVMTPYDFLYSMFHTEDQVLFNLSYYYNDKVDELMDRAVTLEGINLKKAEEFYRMVETLLREDMPAIPLYQIDEVYVLHKSIKGFESNPAYPNVVFFYNLETNF</sequence>